<gene>
    <name evidence="5" type="ORF">SAMN04489724_1145</name>
</gene>
<evidence type="ECO:0000256" key="1">
    <source>
        <dbReference type="ARBA" id="ARBA00023015"/>
    </source>
</evidence>
<dbReference type="STRING" id="305507.SAMN04489724_1145"/>
<dbReference type="PROSITE" id="PS51118">
    <property type="entry name" value="HTH_HXLR"/>
    <property type="match status" value="1"/>
</dbReference>
<dbReference type="PANTHER" id="PTHR33204">
    <property type="entry name" value="TRANSCRIPTIONAL REGULATOR, MARR FAMILY"/>
    <property type="match status" value="1"/>
</dbReference>
<dbReference type="Proteomes" id="UP000199673">
    <property type="component" value="Unassembled WGS sequence"/>
</dbReference>
<evidence type="ECO:0000313" key="5">
    <source>
        <dbReference type="EMBL" id="SFT52432.1"/>
    </source>
</evidence>
<evidence type="ECO:0000256" key="3">
    <source>
        <dbReference type="ARBA" id="ARBA00023163"/>
    </source>
</evidence>
<keyword evidence="1" id="KW-0805">Transcription regulation</keyword>
<dbReference type="AlphaFoldDB" id="A0A1I6YPQ1"/>
<dbReference type="EMBL" id="FPBF01000001">
    <property type="protein sequence ID" value="SFT52432.1"/>
    <property type="molecule type" value="Genomic_DNA"/>
</dbReference>
<reference evidence="6" key="1">
    <citation type="submission" date="2016-10" db="EMBL/GenBank/DDBJ databases">
        <authorList>
            <person name="Varghese N."/>
            <person name="Submissions S."/>
        </authorList>
    </citation>
    <scope>NUCLEOTIDE SEQUENCE [LARGE SCALE GENOMIC DNA]</scope>
    <source>
        <strain evidence="6">DSM 23445</strain>
    </source>
</reference>
<dbReference type="RefSeq" id="WP_091691684.1">
    <property type="nucleotide sequence ID" value="NZ_FPBF01000001.1"/>
</dbReference>
<name>A0A1I6YPQ1_9BACT</name>
<keyword evidence="3" id="KW-0804">Transcription</keyword>
<evidence type="ECO:0000313" key="6">
    <source>
        <dbReference type="Proteomes" id="UP000199673"/>
    </source>
</evidence>
<feature type="domain" description="HTH hxlR-type" evidence="4">
    <location>
        <begin position="12"/>
        <end position="115"/>
    </location>
</feature>
<dbReference type="InterPro" id="IPR002577">
    <property type="entry name" value="HTH_HxlR"/>
</dbReference>
<keyword evidence="2 5" id="KW-0238">DNA-binding</keyword>
<dbReference type="Gene3D" id="1.10.10.10">
    <property type="entry name" value="Winged helix-like DNA-binding domain superfamily/Winged helix DNA-binding domain"/>
    <property type="match status" value="1"/>
</dbReference>
<dbReference type="OrthoDB" id="769662at2"/>
<evidence type="ECO:0000256" key="2">
    <source>
        <dbReference type="ARBA" id="ARBA00023125"/>
    </source>
</evidence>
<dbReference type="SUPFAM" id="SSF46785">
    <property type="entry name" value="Winged helix' DNA-binding domain"/>
    <property type="match status" value="1"/>
</dbReference>
<protein>
    <submittedName>
        <fullName evidence="5">DNA-binding transcriptional regulator, HxlR family</fullName>
    </submittedName>
</protein>
<dbReference type="PANTHER" id="PTHR33204:SF29">
    <property type="entry name" value="TRANSCRIPTIONAL REGULATOR"/>
    <property type="match status" value="1"/>
</dbReference>
<accession>A0A1I6YPQ1</accession>
<organism evidence="5 6">
    <name type="scientific">Algoriphagus locisalis</name>
    <dbReference type="NCBI Taxonomy" id="305507"/>
    <lineage>
        <taxon>Bacteria</taxon>
        <taxon>Pseudomonadati</taxon>
        <taxon>Bacteroidota</taxon>
        <taxon>Cytophagia</taxon>
        <taxon>Cytophagales</taxon>
        <taxon>Cyclobacteriaceae</taxon>
        <taxon>Algoriphagus</taxon>
    </lineage>
</organism>
<sequence>MEKPDKSNHSQCTGIIRPVQDALDVLNGKWKLPIIVALLHGYKRFSEISRQVPGITDRMLSKELRDLELNQLVKRKVYDTFPVTVEYTMTPYGETLKDVISALHIWGEKHRQKIFGADLVNEPVDKSNLG</sequence>
<evidence type="ECO:0000259" key="4">
    <source>
        <dbReference type="PROSITE" id="PS51118"/>
    </source>
</evidence>
<dbReference type="GO" id="GO:0003677">
    <property type="term" value="F:DNA binding"/>
    <property type="evidence" value="ECO:0007669"/>
    <property type="project" value="UniProtKB-KW"/>
</dbReference>
<proteinExistence type="predicted"/>
<dbReference type="InterPro" id="IPR036388">
    <property type="entry name" value="WH-like_DNA-bd_sf"/>
</dbReference>
<keyword evidence="6" id="KW-1185">Reference proteome</keyword>
<dbReference type="Pfam" id="PF01638">
    <property type="entry name" value="HxlR"/>
    <property type="match status" value="1"/>
</dbReference>
<dbReference type="InterPro" id="IPR036390">
    <property type="entry name" value="WH_DNA-bd_sf"/>
</dbReference>